<dbReference type="RefSeq" id="WP_023661772.1">
    <property type="nucleotide sequence ID" value="NZ_CP010359.1"/>
</dbReference>
<name>A0A0B5KBY7_PSEDL</name>
<organism evidence="1 2">
    <name type="scientific">Pseudomonas plecoglossicida</name>
    <dbReference type="NCBI Taxonomy" id="70775"/>
    <lineage>
        <taxon>Bacteria</taxon>
        <taxon>Pseudomonadati</taxon>
        <taxon>Pseudomonadota</taxon>
        <taxon>Gammaproteobacteria</taxon>
        <taxon>Pseudomonadales</taxon>
        <taxon>Pseudomonadaceae</taxon>
        <taxon>Pseudomonas</taxon>
    </lineage>
</organism>
<dbReference type="KEGG" id="ppj:RK21_04636"/>
<dbReference type="Proteomes" id="UP000218102">
    <property type="component" value="Unassembled WGS sequence"/>
</dbReference>
<evidence type="ECO:0000313" key="2">
    <source>
        <dbReference type="Proteomes" id="UP000218102"/>
    </source>
</evidence>
<reference evidence="1 2" key="1">
    <citation type="submission" date="2017-09" db="EMBL/GenBank/DDBJ databases">
        <authorList>
            <person name="Ehlers B."/>
            <person name="Leendertz F.H."/>
        </authorList>
    </citation>
    <scope>NUCLEOTIDE SEQUENCE [LARGE SCALE GENOMIC DNA]</scope>
    <source>
        <strain evidence="1 2">DJ-1</strain>
    </source>
</reference>
<sequence length="96" mass="10517">MTNRLPDQPEKLKPTAEKTFCNCESSHPPLFAIRPGIDAADALVHACLLARGLNQIATDYAQHHAPERSRDIVWSMQHSAESLSAILEGLLDGQEA</sequence>
<dbReference type="AlphaFoldDB" id="A0A0B5KBY7"/>
<accession>A0A0B5KBY7</accession>
<comment type="caution">
    <text evidence="1">The sequence shown here is derived from an EMBL/GenBank/DDBJ whole genome shotgun (WGS) entry which is preliminary data.</text>
</comment>
<protein>
    <submittedName>
        <fullName evidence="1">Uncharacterized protein</fullName>
    </submittedName>
</protein>
<gene>
    <name evidence="1" type="ORF">CMV24_11740</name>
</gene>
<proteinExistence type="predicted"/>
<evidence type="ECO:0000313" key="1">
    <source>
        <dbReference type="EMBL" id="PBJ95726.1"/>
    </source>
</evidence>
<dbReference type="EMBL" id="NTME01000008">
    <property type="protein sequence ID" value="PBJ95726.1"/>
    <property type="molecule type" value="Genomic_DNA"/>
</dbReference>